<protein>
    <submittedName>
        <fullName evidence="1">HEPN domain-containing protein</fullName>
    </submittedName>
</protein>
<dbReference type="Proteomes" id="UP000184375">
    <property type="component" value="Unassembled WGS sequence"/>
</dbReference>
<evidence type="ECO:0000313" key="2">
    <source>
        <dbReference type="Proteomes" id="UP000184375"/>
    </source>
</evidence>
<organism evidence="1 2">
    <name type="scientific">Caldanaerovirga acetigignens</name>
    <dbReference type="NCBI Taxonomy" id="447595"/>
    <lineage>
        <taxon>Bacteria</taxon>
        <taxon>Bacillati</taxon>
        <taxon>Bacillota</taxon>
        <taxon>Clostridia</taxon>
        <taxon>Thermosediminibacterales</taxon>
        <taxon>Thermosediminibacteraceae</taxon>
        <taxon>Caldanaerovirga</taxon>
    </lineage>
</organism>
<sequence length="106" mass="12230">MAGSLLFLDMIDDALILFDREGFFTRFLQEFSSKLKKMGAKKEVADKVDELASISKWLRKEIEFSFYGDVDFIPTQEYTMEDAEKAYNDLQTVIEAAEKVILQKSV</sequence>
<name>A0A1M7L4D8_9FIRM</name>
<reference evidence="2" key="1">
    <citation type="submission" date="2016-11" db="EMBL/GenBank/DDBJ databases">
        <authorList>
            <person name="Varghese N."/>
            <person name="Submissions S."/>
        </authorList>
    </citation>
    <scope>NUCLEOTIDE SEQUENCE [LARGE SCALE GENOMIC DNA]</scope>
    <source>
        <strain evidence="2">DSM 18802</strain>
    </source>
</reference>
<dbReference type="RefSeq" id="WP_206744211.1">
    <property type="nucleotide sequence ID" value="NZ_FRCR01000010.1"/>
</dbReference>
<keyword evidence="2" id="KW-1185">Reference proteome</keyword>
<gene>
    <name evidence="1" type="ORF">SAMN05660826_01791</name>
</gene>
<dbReference type="STRING" id="447595.SAMN05660826_01791"/>
<proteinExistence type="predicted"/>
<dbReference type="AlphaFoldDB" id="A0A1M7L4D8"/>
<accession>A0A1M7L4D8</accession>
<dbReference type="EMBL" id="FRCR01000010">
    <property type="protein sequence ID" value="SHM72720.1"/>
    <property type="molecule type" value="Genomic_DNA"/>
</dbReference>
<evidence type="ECO:0000313" key="1">
    <source>
        <dbReference type="EMBL" id="SHM72720.1"/>
    </source>
</evidence>